<protein>
    <recommendedName>
        <fullName evidence="15">Endoglucanase B</fullName>
    </recommendedName>
</protein>
<evidence type="ECO:0000259" key="11">
    <source>
        <dbReference type="Pfam" id="PF00150"/>
    </source>
</evidence>
<gene>
    <name evidence="13" type="ORF">SBRCBS47491_000718</name>
</gene>
<evidence type="ECO:0000259" key="12">
    <source>
        <dbReference type="Pfam" id="PF03442"/>
    </source>
</evidence>
<keyword evidence="2 10" id="KW-0732">Signal</keyword>
<keyword evidence="8" id="KW-0624">Polysaccharide degradation</keyword>
<dbReference type="InterPro" id="IPR017853">
    <property type="entry name" value="GH"/>
</dbReference>
<dbReference type="EMBL" id="CAWUHC010000004">
    <property type="protein sequence ID" value="CAK7210265.1"/>
    <property type="molecule type" value="Genomic_DNA"/>
</dbReference>
<dbReference type="InterPro" id="IPR005102">
    <property type="entry name" value="Carbo-bd_X2"/>
</dbReference>
<evidence type="ECO:0000256" key="5">
    <source>
        <dbReference type="ARBA" id="ARBA00023277"/>
    </source>
</evidence>
<comment type="caution">
    <text evidence="13">The sequence shown here is derived from an EMBL/GenBank/DDBJ whole genome shotgun (WGS) entry which is preliminary data.</text>
</comment>
<keyword evidence="7" id="KW-0961">Cell wall biogenesis/degradation</keyword>
<evidence type="ECO:0000313" key="14">
    <source>
        <dbReference type="Proteomes" id="UP001642406"/>
    </source>
</evidence>
<dbReference type="SUPFAM" id="SSF51445">
    <property type="entry name" value="(Trans)glycosidases"/>
    <property type="match status" value="1"/>
</dbReference>
<keyword evidence="5" id="KW-0119">Carbohydrate metabolism</keyword>
<dbReference type="InterPro" id="IPR014756">
    <property type="entry name" value="Ig_E-set"/>
</dbReference>
<evidence type="ECO:0000313" key="13">
    <source>
        <dbReference type="EMBL" id="CAK7210265.1"/>
    </source>
</evidence>
<dbReference type="InterPro" id="IPR050386">
    <property type="entry name" value="Glycosyl_hydrolase_5"/>
</dbReference>
<dbReference type="InterPro" id="IPR001547">
    <property type="entry name" value="Glyco_hydro_5"/>
</dbReference>
<feature type="signal peptide" evidence="10">
    <location>
        <begin position="1"/>
        <end position="19"/>
    </location>
</feature>
<dbReference type="PANTHER" id="PTHR31297">
    <property type="entry name" value="GLUCAN ENDO-1,6-BETA-GLUCOSIDASE B"/>
    <property type="match status" value="1"/>
</dbReference>
<evidence type="ECO:0000256" key="7">
    <source>
        <dbReference type="ARBA" id="ARBA00023316"/>
    </source>
</evidence>
<evidence type="ECO:0008006" key="15">
    <source>
        <dbReference type="Google" id="ProtNLM"/>
    </source>
</evidence>
<reference evidence="13 14" key="1">
    <citation type="submission" date="2024-01" db="EMBL/GenBank/DDBJ databases">
        <authorList>
            <person name="Allen C."/>
            <person name="Tagirdzhanova G."/>
        </authorList>
    </citation>
    <scope>NUCLEOTIDE SEQUENCE [LARGE SCALE GENOMIC DNA]</scope>
</reference>
<dbReference type="Gene3D" id="3.20.20.80">
    <property type="entry name" value="Glycosidases"/>
    <property type="match status" value="1"/>
</dbReference>
<comment type="similarity">
    <text evidence="1 9">Belongs to the glycosyl hydrolase 5 (cellulase A) family.</text>
</comment>
<evidence type="ECO:0000256" key="6">
    <source>
        <dbReference type="ARBA" id="ARBA00023295"/>
    </source>
</evidence>
<evidence type="ECO:0000256" key="1">
    <source>
        <dbReference type="ARBA" id="ARBA00005641"/>
    </source>
</evidence>
<dbReference type="Gene3D" id="2.60.40.10">
    <property type="entry name" value="Immunoglobulins"/>
    <property type="match status" value="1"/>
</dbReference>
<feature type="domain" description="Carbohydrate binding X2" evidence="12">
    <location>
        <begin position="376"/>
        <end position="465"/>
    </location>
</feature>
<evidence type="ECO:0000256" key="10">
    <source>
        <dbReference type="SAM" id="SignalP"/>
    </source>
</evidence>
<feature type="chain" id="PRO_5045430507" description="Endoglucanase B" evidence="10">
    <location>
        <begin position="20"/>
        <end position="588"/>
    </location>
</feature>
<evidence type="ECO:0000256" key="9">
    <source>
        <dbReference type="RuleBase" id="RU361153"/>
    </source>
</evidence>
<organism evidence="13 14">
    <name type="scientific">Sporothrix bragantina</name>
    <dbReference type="NCBI Taxonomy" id="671064"/>
    <lineage>
        <taxon>Eukaryota</taxon>
        <taxon>Fungi</taxon>
        <taxon>Dikarya</taxon>
        <taxon>Ascomycota</taxon>
        <taxon>Pezizomycotina</taxon>
        <taxon>Sordariomycetes</taxon>
        <taxon>Sordariomycetidae</taxon>
        <taxon>Ophiostomatales</taxon>
        <taxon>Ophiostomataceae</taxon>
        <taxon>Sporothrix</taxon>
    </lineage>
</organism>
<dbReference type="InterPro" id="IPR013783">
    <property type="entry name" value="Ig-like_fold"/>
</dbReference>
<sequence length="588" mass="63485">MTAAVLALVLLSTTTAATATTTTTTIPPVQCTTAFTDVSAADFVARLNPGWNLGNTLEASPDEGSWNNAKVTPPVFETVRKSGFNGVRIPVTYADHYVGGSPDWAINATWLQRVSDVVDMATAQGFYVVTNMHHDSWKWADVTQSDANLTMIHEKFYASWLQIARTLACKPSTVALEPINEPPATTPEHGEQINILNQLFLKALADAGGHNARRVVTLVGGGEDGQKTAEWFKRPTANTTNPWAIQYHYYSPYNFIFSAWGKSIWGSADEEAALVADLSAVRGNFSDVPLLMGEFSASQVNCEASARWRYTDLLVKTARELNTSIMLWDNGLDNLDRPAGKWRDPTSLALILQSTTMPPPKNSLPLGTTNDSATTQSSSAYIFQRVGEPTTAQALPFLFNGNAVTSIVTSDSKLLSPTADYAVNSSHILFSASFLGGYLAPNGTAGRKANLTVNFSQGVSIPIEIVQWDTPVLASTTSVATAASAASDLAIPITYKGLPKLAAVRMANNTGGYLIDTWTQWLGPLQQGRVTYSNQYNFDDTHVILTASALGEVVTSLEPAVVTFEFYPRVPGNAVNYTLTVESKSIFV</sequence>
<dbReference type="Proteomes" id="UP001642406">
    <property type="component" value="Unassembled WGS sequence"/>
</dbReference>
<keyword evidence="6 9" id="KW-0326">Glycosidase</keyword>
<evidence type="ECO:0000256" key="2">
    <source>
        <dbReference type="ARBA" id="ARBA00022729"/>
    </source>
</evidence>
<feature type="domain" description="Glycoside hydrolase family 5" evidence="11">
    <location>
        <begin position="63"/>
        <end position="331"/>
    </location>
</feature>
<dbReference type="PANTHER" id="PTHR31297:SF41">
    <property type="entry name" value="ENDOGLUCANASE, PUTATIVE (AFU_ORTHOLOGUE AFUA_5G01830)-RELATED"/>
    <property type="match status" value="1"/>
</dbReference>
<dbReference type="SUPFAM" id="SSF81296">
    <property type="entry name" value="E set domains"/>
    <property type="match status" value="1"/>
</dbReference>
<evidence type="ECO:0000256" key="4">
    <source>
        <dbReference type="ARBA" id="ARBA00023001"/>
    </source>
</evidence>
<keyword evidence="4" id="KW-0136">Cellulose degradation</keyword>
<name>A0ABP0ASL4_9PEZI</name>
<evidence type="ECO:0000256" key="8">
    <source>
        <dbReference type="ARBA" id="ARBA00023326"/>
    </source>
</evidence>
<proteinExistence type="inferred from homology"/>
<keyword evidence="14" id="KW-1185">Reference proteome</keyword>
<dbReference type="Pfam" id="PF03442">
    <property type="entry name" value="CBM_X2"/>
    <property type="match status" value="1"/>
</dbReference>
<dbReference type="Pfam" id="PF00150">
    <property type="entry name" value="Cellulase"/>
    <property type="match status" value="1"/>
</dbReference>
<keyword evidence="3 9" id="KW-0378">Hydrolase</keyword>
<evidence type="ECO:0000256" key="3">
    <source>
        <dbReference type="ARBA" id="ARBA00022801"/>
    </source>
</evidence>
<accession>A0ABP0ASL4</accession>